<feature type="repeat" description="TPR" evidence="1">
    <location>
        <begin position="460"/>
        <end position="493"/>
    </location>
</feature>
<dbReference type="PANTHER" id="PTHR10098">
    <property type="entry name" value="RAPSYN-RELATED"/>
    <property type="match status" value="1"/>
</dbReference>
<keyword evidence="3" id="KW-0732">Signal</keyword>
<dbReference type="SUPFAM" id="SSF48452">
    <property type="entry name" value="TPR-like"/>
    <property type="match status" value="4"/>
</dbReference>
<evidence type="ECO:0000313" key="6">
    <source>
        <dbReference type="Proteomes" id="UP000729701"/>
    </source>
</evidence>
<dbReference type="InterPro" id="IPR011990">
    <property type="entry name" value="TPR-like_helical_dom_sf"/>
</dbReference>
<protein>
    <submittedName>
        <fullName evidence="5">CHAT domain-containing protein</fullName>
    </submittedName>
</protein>
<dbReference type="InterPro" id="IPR019734">
    <property type="entry name" value="TPR_rpt"/>
</dbReference>
<gene>
    <name evidence="5" type="ORF">KME60_28515</name>
</gene>
<name>A0A951QUP0_9CYAN</name>
<feature type="chain" id="PRO_5037117201" evidence="3">
    <location>
        <begin position="23"/>
        <end position="1244"/>
    </location>
</feature>
<dbReference type="Pfam" id="PF12770">
    <property type="entry name" value="CHAT"/>
    <property type="match status" value="1"/>
</dbReference>
<keyword evidence="1" id="KW-0802">TPR repeat</keyword>
<evidence type="ECO:0000313" key="5">
    <source>
        <dbReference type="EMBL" id="MBW4671258.1"/>
    </source>
</evidence>
<feature type="repeat" description="TPR" evidence="1">
    <location>
        <begin position="540"/>
        <end position="573"/>
    </location>
</feature>
<dbReference type="InterPro" id="IPR024983">
    <property type="entry name" value="CHAT_dom"/>
</dbReference>
<dbReference type="Pfam" id="PF13424">
    <property type="entry name" value="TPR_12"/>
    <property type="match status" value="4"/>
</dbReference>
<feature type="repeat" description="TPR" evidence="1">
    <location>
        <begin position="420"/>
        <end position="453"/>
    </location>
</feature>
<reference evidence="5" key="1">
    <citation type="submission" date="2021-05" db="EMBL/GenBank/DDBJ databases">
        <authorList>
            <person name="Pietrasiak N."/>
            <person name="Ward R."/>
            <person name="Stajich J.E."/>
            <person name="Kurbessoian T."/>
        </authorList>
    </citation>
    <scope>NUCLEOTIDE SEQUENCE</scope>
    <source>
        <strain evidence="5">GSE-NOS-MK-12-04C</strain>
    </source>
</reference>
<dbReference type="EMBL" id="JAHHGZ010000042">
    <property type="protein sequence ID" value="MBW4671258.1"/>
    <property type="molecule type" value="Genomic_DNA"/>
</dbReference>
<evidence type="ECO:0000256" key="1">
    <source>
        <dbReference type="PROSITE-ProRule" id="PRU00339"/>
    </source>
</evidence>
<dbReference type="PROSITE" id="PS50005">
    <property type="entry name" value="TPR"/>
    <property type="match status" value="6"/>
</dbReference>
<feature type="domain" description="CHAT" evidence="4">
    <location>
        <begin position="885"/>
        <end position="1241"/>
    </location>
</feature>
<accession>A0A951QUP0</accession>
<dbReference type="Gene3D" id="1.25.40.10">
    <property type="entry name" value="Tetratricopeptide repeat domain"/>
    <property type="match status" value="4"/>
</dbReference>
<feature type="repeat" description="TPR" evidence="1">
    <location>
        <begin position="97"/>
        <end position="130"/>
    </location>
</feature>
<comment type="caution">
    <text evidence="5">The sequence shown here is derived from an EMBL/GenBank/DDBJ whole genome shotgun (WGS) entry which is preliminary data.</text>
</comment>
<evidence type="ECO:0000259" key="4">
    <source>
        <dbReference type="Pfam" id="PF12770"/>
    </source>
</evidence>
<proteinExistence type="predicted"/>
<feature type="repeat" description="TPR" evidence="1">
    <location>
        <begin position="218"/>
        <end position="251"/>
    </location>
</feature>
<organism evidence="5 6">
    <name type="scientific">Cyanomargarita calcarea GSE-NOS-MK-12-04C</name>
    <dbReference type="NCBI Taxonomy" id="2839659"/>
    <lineage>
        <taxon>Bacteria</taxon>
        <taxon>Bacillati</taxon>
        <taxon>Cyanobacteriota</taxon>
        <taxon>Cyanophyceae</taxon>
        <taxon>Nostocales</taxon>
        <taxon>Cyanomargaritaceae</taxon>
        <taxon>Cyanomargarita</taxon>
    </lineage>
</organism>
<dbReference type="PROSITE" id="PS50293">
    <property type="entry name" value="TPR_REGION"/>
    <property type="match status" value="1"/>
</dbReference>
<feature type="compositionally biased region" description="Basic and acidic residues" evidence="2">
    <location>
        <begin position="935"/>
        <end position="951"/>
    </location>
</feature>
<feature type="signal peptide" evidence="3">
    <location>
        <begin position="1"/>
        <end position="22"/>
    </location>
</feature>
<sequence>MWTSRAVALFFSLLLLSESTVASVGGYGLKIAEQPATNPSVPLSPDKQQLYQEGVKLYKEAQELQKKGTKEAYQQALGKYQQVLKIVQELGLRQEEALIYISIGTAYAIRSENLEAIEYFNKSLNISREVKQPLLEVLALTGIAGSYNFIGKGREALTLLKQAESISRTEKRFDILAIVLRNITNTYIELSEIPKTIEPLNQSLQIYRDILKDLPQQGKVLNTIGNSYSSMGQPKIALKYYQQALEIQQRRQDLLTDQAETLTDIGTLYNKSGEYNKALEYLNKAREIQQKQGLLVAEGLTIQSIAEVYKTRGDYQKSIEIRQQARVLLKKSGNTALEAINMTLTANIYKNFLGDNQKALEFVNEAIQLSKNIGYELTHANALNEKADIYALQGDLQKALEISSQALEIAISIKNRNLEARTLTNIASTYKLLGNYDLSIQTYKKARQIYQQAQDKQYELIILFAMSELYLTKGDYSEAINYYNQSVSLSRKQENNEFERLGLQGLARSYELQKDFTNALKNAETVLALSQKFEDKYSEASALNLIGIINQTKGNYKEALNYQQKALSLYRKIFVPKLEAQSLNNISVTHSLQKQHQQAIDTLNEELKIRRTLKDIQGEADALYSIAINQRKLGNLEAALPNIEEAIKIVENIRSNVKSQDLRTSYFATVQSYYKFKINLLMELHKKDPSKGYNAQALETSDRSRARGLVELLTEAGANIRKGANPELLAEESRLQALIDGKEKVRFEIVNSDKVKDPIFKANGEKLQTEIDELLNQQKQLETKIRQSSPKYANLKYPKPLTLPQIQQQLDKDTLLLQYSLGEDRSFLWVVSPTSLDTYELPKKSEIEKSAINLFCLISQNSSKPPSVTNKENPCADIKTPRIDKAAEELSKLVLAPVKGKLGKKRLVIVADGALQYIPFAAVADLTAQTPPQQVKEDKNQLENNPKDDRGIIVTPAIPASGKNFNYQPLFVNHEIVNLPSASAIAIQRQELSTRSSAGKKALAILADPVYTATDERLNSAGNKQLNKQDSLGIELERSALKRSADIVNRQGWTRLLGTRIEAETILKLVPDSDRLQVFDFAANYTWATSSALNQFRILHFATHGFVNDANPELSGIVLSLVDKQGKDIRGYLRLGDLFNLDYPADLIVLSACETGLGKEIQGEGLVGLTRGLMYAGAERLVVSLWQVDDKGTAVFMQEFYKQMLIEGKPANEALRATQLKMWKQEKWRNPNYWAAFTFLGEWR</sequence>
<evidence type="ECO:0000256" key="3">
    <source>
        <dbReference type="SAM" id="SignalP"/>
    </source>
</evidence>
<reference evidence="5" key="2">
    <citation type="journal article" date="2022" name="Microbiol. Resour. Announc.">
        <title>Metagenome Sequencing to Explore Phylogenomics of Terrestrial Cyanobacteria.</title>
        <authorList>
            <person name="Ward R.D."/>
            <person name="Stajich J.E."/>
            <person name="Johansen J.R."/>
            <person name="Huntemann M."/>
            <person name="Clum A."/>
            <person name="Foster B."/>
            <person name="Foster B."/>
            <person name="Roux S."/>
            <person name="Palaniappan K."/>
            <person name="Varghese N."/>
            <person name="Mukherjee S."/>
            <person name="Reddy T.B.K."/>
            <person name="Daum C."/>
            <person name="Copeland A."/>
            <person name="Chen I.A."/>
            <person name="Ivanova N.N."/>
            <person name="Kyrpides N.C."/>
            <person name="Shapiro N."/>
            <person name="Eloe-Fadrosh E.A."/>
            <person name="Pietrasiak N."/>
        </authorList>
    </citation>
    <scope>NUCLEOTIDE SEQUENCE</scope>
    <source>
        <strain evidence="5">GSE-NOS-MK-12-04C</strain>
    </source>
</reference>
<feature type="region of interest" description="Disordered" evidence="2">
    <location>
        <begin position="929"/>
        <end position="953"/>
    </location>
</feature>
<evidence type="ECO:0000256" key="2">
    <source>
        <dbReference type="SAM" id="MobiDB-lite"/>
    </source>
</evidence>
<dbReference type="AlphaFoldDB" id="A0A951QUP0"/>
<dbReference type="Proteomes" id="UP000729701">
    <property type="component" value="Unassembled WGS sequence"/>
</dbReference>
<dbReference type="SMART" id="SM00028">
    <property type="entry name" value="TPR"/>
    <property type="match status" value="13"/>
</dbReference>
<feature type="repeat" description="TPR" evidence="1">
    <location>
        <begin position="259"/>
        <end position="292"/>
    </location>
</feature>